<dbReference type="PROSITE" id="PS51257">
    <property type="entry name" value="PROKAR_LIPOPROTEIN"/>
    <property type="match status" value="1"/>
</dbReference>
<feature type="chain" id="PRO_5045157843" description="Lipocalin-like domain-containing protein" evidence="1">
    <location>
        <begin position="23"/>
        <end position="172"/>
    </location>
</feature>
<evidence type="ECO:0000313" key="2">
    <source>
        <dbReference type="EMBL" id="GGC29701.1"/>
    </source>
</evidence>
<dbReference type="RefSeq" id="WP_188461664.1">
    <property type="nucleotide sequence ID" value="NZ_BAABHU010000004.1"/>
</dbReference>
<proteinExistence type="predicted"/>
<dbReference type="Proteomes" id="UP000636010">
    <property type="component" value="Unassembled WGS sequence"/>
</dbReference>
<protein>
    <recommendedName>
        <fullName evidence="4">Lipocalin-like domain-containing protein</fullName>
    </recommendedName>
</protein>
<dbReference type="EMBL" id="BMEC01000004">
    <property type="protein sequence ID" value="GGC29701.1"/>
    <property type="molecule type" value="Genomic_DNA"/>
</dbReference>
<reference evidence="3" key="1">
    <citation type="journal article" date="2019" name="Int. J. Syst. Evol. Microbiol.">
        <title>The Global Catalogue of Microorganisms (GCM) 10K type strain sequencing project: providing services to taxonomists for standard genome sequencing and annotation.</title>
        <authorList>
            <consortium name="The Broad Institute Genomics Platform"/>
            <consortium name="The Broad Institute Genome Sequencing Center for Infectious Disease"/>
            <person name="Wu L."/>
            <person name="Ma J."/>
        </authorList>
    </citation>
    <scope>NUCLEOTIDE SEQUENCE [LARGE SCALE GENOMIC DNA]</scope>
    <source>
        <strain evidence="3">CGMCC 1.10832</strain>
    </source>
</reference>
<name>A0ABQ1LWH8_9BACT</name>
<evidence type="ECO:0000313" key="3">
    <source>
        <dbReference type="Proteomes" id="UP000636010"/>
    </source>
</evidence>
<organism evidence="2 3">
    <name type="scientific">Marivirga lumbricoides</name>
    <dbReference type="NCBI Taxonomy" id="1046115"/>
    <lineage>
        <taxon>Bacteria</taxon>
        <taxon>Pseudomonadati</taxon>
        <taxon>Bacteroidota</taxon>
        <taxon>Cytophagia</taxon>
        <taxon>Cytophagales</taxon>
        <taxon>Marivirgaceae</taxon>
        <taxon>Marivirga</taxon>
    </lineage>
</organism>
<sequence>MKKLIKSAFLFSLTLLMLQACSKDEDKNTDPETVVGIWTISELDPDVSINGVDITDVPPELLGLDETESLLLNILLSPNSSTLFESFQIQFGEDNKVVIISEEDIEEEATYSFSNNQLVISQEDNEEEIIFSVSNLTDNTMNLMLDQTIAVDLDENGTDENLQVSLIINLIR</sequence>
<comment type="caution">
    <text evidence="2">The sequence shown here is derived from an EMBL/GenBank/DDBJ whole genome shotgun (WGS) entry which is preliminary data.</text>
</comment>
<evidence type="ECO:0000256" key="1">
    <source>
        <dbReference type="SAM" id="SignalP"/>
    </source>
</evidence>
<keyword evidence="1" id="KW-0732">Signal</keyword>
<accession>A0ABQ1LWH8</accession>
<evidence type="ECO:0008006" key="4">
    <source>
        <dbReference type="Google" id="ProtNLM"/>
    </source>
</evidence>
<gene>
    <name evidence="2" type="ORF">GCM10011506_13880</name>
</gene>
<keyword evidence="3" id="KW-1185">Reference proteome</keyword>
<feature type="signal peptide" evidence="1">
    <location>
        <begin position="1"/>
        <end position="22"/>
    </location>
</feature>